<dbReference type="Pfam" id="PF01041">
    <property type="entry name" value="DegT_DnrJ_EryC1"/>
    <property type="match status" value="1"/>
</dbReference>
<dbReference type="PIRSF" id="PIRSF000390">
    <property type="entry name" value="PLP_StrS"/>
    <property type="match status" value="1"/>
</dbReference>
<dbReference type="Gene3D" id="3.90.1150.10">
    <property type="entry name" value="Aspartate Aminotransferase, domain 1"/>
    <property type="match status" value="1"/>
</dbReference>
<protein>
    <submittedName>
        <fullName evidence="2">DegT/DnrJ/EryC1/StrS family aminotransferase</fullName>
    </submittedName>
</protein>
<reference evidence="2 3" key="1">
    <citation type="submission" date="2024-09" db="EMBL/GenBank/DDBJ databases">
        <authorList>
            <person name="Sun Q."/>
            <person name="Mori K."/>
        </authorList>
    </citation>
    <scope>NUCLEOTIDE SEQUENCE [LARGE SCALE GENOMIC DNA]</scope>
    <source>
        <strain evidence="2 3">NCAIM B.02529</strain>
    </source>
</reference>
<dbReference type="Gene3D" id="3.40.640.10">
    <property type="entry name" value="Type I PLP-dependent aspartate aminotransferase-like (Major domain)"/>
    <property type="match status" value="1"/>
</dbReference>
<dbReference type="InterPro" id="IPR015424">
    <property type="entry name" value="PyrdxlP-dep_Trfase"/>
</dbReference>
<evidence type="ECO:0000313" key="2">
    <source>
        <dbReference type="EMBL" id="MFC0524553.1"/>
    </source>
</evidence>
<keyword evidence="3" id="KW-1185">Reference proteome</keyword>
<dbReference type="InterPro" id="IPR000653">
    <property type="entry name" value="DegT/StrS_aminotransferase"/>
</dbReference>
<name>A0ABV6LQN4_9BACI</name>
<dbReference type="CDD" id="cd00616">
    <property type="entry name" value="AHBA_syn"/>
    <property type="match status" value="1"/>
</dbReference>
<dbReference type="Proteomes" id="UP001589836">
    <property type="component" value="Unassembled WGS sequence"/>
</dbReference>
<evidence type="ECO:0000256" key="1">
    <source>
        <dbReference type="RuleBase" id="RU004508"/>
    </source>
</evidence>
<dbReference type="EMBL" id="JBHLTP010000011">
    <property type="protein sequence ID" value="MFC0524553.1"/>
    <property type="molecule type" value="Genomic_DNA"/>
</dbReference>
<proteinExistence type="inferred from homology"/>
<dbReference type="InterPro" id="IPR015421">
    <property type="entry name" value="PyrdxlP-dep_Trfase_major"/>
</dbReference>
<dbReference type="SUPFAM" id="SSF53383">
    <property type="entry name" value="PLP-dependent transferases"/>
    <property type="match status" value="1"/>
</dbReference>
<accession>A0ABV6LQN4</accession>
<keyword evidence="1" id="KW-0663">Pyridoxal phosphate</keyword>
<dbReference type="InterPro" id="IPR015422">
    <property type="entry name" value="PyrdxlP-dep_Trfase_small"/>
</dbReference>
<keyword evidence="2" id="KW-0808">Transferase</keyword>
<dbReference type="PANTHER" id="PTHR30244">
    <property type="entry name" value="TRANSAMINASE"/>
    <property type="match status" value="1"/>
</dbReference>
<dbReference type="GO" id="GO:0008483">
    <property type="term" value="F:transaminase activity"/>
    <property type="evidence" value="ECO:0007669"/>
    <property type="project" value="UniProtKB-KW"/>
</dbReference>
<organism evidence="2 3">
    <name type="scientific">Pontibacillus salicampi</name>
    <dbReference type="NCBI Taxonomy" id="1449801"/>
    <lineage>
        <taxon>Bacteria</taxon>
        <taxon>Bacillati</taxon>
        <taxon>Bacillota</taxon>
        <taxon>Bacilli</taxon>
        <taxon>Bacillales</taxon>
        <taxon>Bacillaceae</taxon>
        <taxon>Pontibacillus</taxon>
    </lineage>
</organism>
<sequence>MENYYPVSNPTLNGNEVKYAIDCLQSTWISSKGKYINTFETAFAKQHDSLHGIACNNGTSALHLALMSLGCNAGDEIIVPTLTFVATANAVTYCGAKPVLVDAEEDTWNIDPSAIEKAITENTKGIIVVHLYGHPTNMDPVMDVAKKYNLFVIEDAAEAHGAEYKGKKVGSIGDCGTFSFFGNKIITTGEGGMITTNNRQLAQSMKKLSSHGMDPSERYWYPQVGYNYRMTNIQAAIGYAQLENLDWHLSQRKRIASLYNEQLKGHPSLVLPKEADWAKHSYWMYSVLLPVKTRKERDSIMADLLKKGIETRPFFYPMHVLPPYEDKRKGAYPVAERLYVKGINLPSYASLQEEDIAYISTSLLESL</sequence>
<dbReference type="RefSeq" id="WP_377348634.1">
    <property type="nucleotide sequence ID" value="NZ_JBHLTP010000011.1"/>
</dbReference>
<comment type="similarity">
    <text evidence="1">Belongs to the DegT/DnrJ/EryC1 family.</text>
</comment>
<gene>
    <name evidence="2" type="ORF">ACFFGV_13335</name>
</gene>
<dbReference type="PANTHER" id="PTHR30244:SF34">
    <property type="entry name" value="DTDP-4-AMINO-4,6-DIDEOXYGALACTOSE TRANSAMINASE"/>
    <property type="match status" value="1"/>
</dbReference>
<comment type="caution">
    <text evidence="2">The sequence shown here is derived from an EMBL/GenBank/DDBJ whole genome shotgun (WGS) entry which is preliminary data.</text>
</comment>
<keyword evidence="2" id="KW-0032">Aminotransferase</keyword>
<evidence type="ECO:0000313" key="3">
    <source>
        <dbReference type="Proteomes" id="UP001589836"/>
    </source>
</evidence>